<dbReference type="InParanoid" id="A0A6P8YCW6"/>
<evidence type="ECO:0000256" key="4">
    <source>
        <dbReference type="SAM" id="SignalP"/>
    </source>
</evidence>
<dbReference type="Proteomes" id="UP000515158">
    <property type="component" value="Unplaced"/>
</dbReference>
<feature type="active site" description="Proton donor" evidence="2">
    <location>
        <position position="581"/>
    </location>
</feature>
<comment type="similarity">
    <text evidence="1">Belongs to the GMC oxidoreductase family.</text>
</comment>
<dbReference type="GeneID" id="117641167"/>
<dbReference type="GO" id="GO:0016614">
    <property type="term" value="F:oxidoreductase activity, acting on CH-OH group of donors"/>
    <property type="evidence" value="ECO:0007669"/>
    <property type="project" value="InterPro"/>
</dbReference>
<evidence type="ECO:0000313" key="7">
    <source>
        <dbReference type="RefSeq" id="XP_034234196.1"/>
    </source>
</evidence>
<dbReference type="Pfam" id="PF05199">
    <property type="entry name" value="GMC_oxred_C"/>
    <property type="match status" value="1"/>
</dbReference>
<dbReference type="InterPro" id="IPR036188">
    <property type="entry name" value="FAD/NAD-bd_sf"/>
</dbReference>
<dbReference type="AlphaFoldDB" id="A0A6P8YCW6"/>
<protein>
    <submittedName>
        <fullName evidence="7">Glucose dehydrogenase [FAD, quinone]-like</fullName>
    </submittedName>
</protein>
<dbReference type="PANTHER" id="PTHR11552:SF158">
    <property type="entry name" value="GH23626P-RELATED"/>
    <property type="match status" value="1"/>
</dbReference>
<dbReference type="FunCoup" id="A0A6P8YCW6">
    <property type="interactions" value="49"/>
</dbReference>
<keyword evidence="4" id="KW-0732">Signal</keyword>
<evidence type="ECO:0000259" key="5">
    <source>
        <dbReference type="PROSITE" id="PS00624"/>
    </source>
</evidence>
<dbReference type="KEGG" id="tpal:117641167"/>
<dbReference type="InterPro" id="IPR007867">
    <property type="entry name" value="GMC_OxRtase_C"/>
</dbReference>
<name>A0A6P8YCW6_THRPL</name>
<gene>
    <name evidence="7" type="primary">LOC117641167</name>
</gene>
<reference evidence="7" key="1">
    <citation type="submission" date="2025-08" db="UniProtKB">
        <authorList>
            <consortium name="RefSeq"/>
        </authorList>
    </citation>
    <scope>IDENTIFICATION</scope>
    <source>
        <tissue evidence="7">Total insect</tissue>
    </source>
</reference>
<dbReference type="OrthoDB" id="269227at2759"/>
<feature type="binding site" evidence="3">
    <location>
        <position position="144"/>
    </location>
    <ligand>
        <name>FAD</name>
        <dbReference type="ChEBI" id="CHEBI:57692"/>
    </ligand>
</feature>
<dbReference type="GO" id="GO:0050660">
    <property type="term" value="F:flavin adenine dinucleotide binding"/>
    <property type="evidence" value="ECO:0007669"/>
    <property type="project" value="InterPro"/>
</dbReference>
<feature type="active site" description="Proton acceptor" evidence="2">
    <location>
        <position position="625"/>
    </location>
</feature>
<dbReference type="PANTHER" id="PTHR11552">
    <property type="entry name" value="GLUCOSE-METHANOL-CHOLINE GMC OXIDOREDUCTASE"/>
    <property type="match status" value="1"/>
</dbReference>
<dbReference type="SUPFAM" id="SSF51905">
    <property type="entry name" value="FAD/NAD(P)-binding domain"/>
    <property type="match status" value="1"/>
</dbReference>
<dbReference type="Gene3D" id="3.30.560.10">
    <property type="entry name" value="Glucose Oxidase, domain 3"/>
    <property type="match status" value="1"/>
</dbReference>
<feature type="signal peptide" evidence="4">
    <location>
        <begin position="1"/>
        <end position="27"/>
    </location>
</feature>
<feature type="chain" id="PRO_5028220059" evidence="4">
    <location>
        <begin position="28"/>
        <end position="653"/>
    </location>
</feature>
<keyword evidence="3" id="KW-0285">Flavoprotein</keyword>
<dbReference type="PROSITE" id="PS00624">
    <property type="entry name" value="GMC_OXRED_2"/>
    <property type="match status" value="1"/>
</dbReference>
<dbReference type="InterPro" id="IPR012132">
    <property type="entry name" value="GMC_OxRdtase"/>
</dbReference>
<dbReference type="Pfam" id="PF00732">
    <property type="entry name" value="GMC_oxred_N"/>
    <property type="match status" value="1"/>
</dbReference>
<organism evidence="7">
    <name type="scientific">Thrips palmi</name>
    <name type="common">Melon thrips</name>
    <dbReference type="NCBI Taxonomy" id="161013"/>
    <lineage>
        <taxon>Eukaryota</taxon>
        <taxon>Metazoa</taxon>
        <taxon>Ecdysozoa</taxon>
        <taxon>Arthropoda</taxon>
        <taxon>Hexapoda</taxon>
        <taxon>Insecta</taxon>
        <taxon>Pterygota</taxon>
        <taxon>Neoptera</taxon>
        <taxon>Paraneoptera</taxon>
        <taxon>Thysanoptera</taxon>
        <taxon>Terebrantia</taxon>
        <taxon>Thripoidea</taxon>
        <taxon>Thripidae</taxon>
        <taxon>Thrips</taxon>
    </lineage>
</organism>
<evidence type="ECO:0000313" key="6">
    <source>
        <dbReference type="Proteomes" id="UP000515158"/>
    </source>
</evidence>
<comment type="cofactor">
    <cofactor evidence="3">
        <name>FAD</name>
        <dbReference type="ChEBI" id="CHEBI:57692"/>
    </cofactor>
</comment>
<evidence type="ECO:0000256" key="1">
    <source>
        <dbReference type="ARBA" id="ARBA00010790"/>
    </source>
</evidence>
<dbReference type="SUPFAM" id="SSF54373">
    <property type="entry name" value="FAD-linked reductases, C-terminal domain"/>
    <property type="match status" value="1"/>
</dbReference>
<dbReference type="PIRSF" id="PIRSF000137">
    <property type="entry name" value="Alcohol_oxidase"/>
    <property type="match status" value="1"/>
</dbReference>
<feature type="domain" description="Glucose-methanol-choline oxidoreductase N-terminal" evidence="5">
    <location>
        <begin position="324"/>
        <end position="338"/>
    </location>
</feature>
<sequence>MRTSRTSWAMGFAALCASAVVAQRAAAVDMSPSLLEALVYEVLHIPERSPHEPPHRTDLLPEYDVVVVGAGTAGCALAARLSEVADWDVLLLEAGGAENIFMDVPVAAHLLQFSHANWKYRTQPSDKACLGMKDRRCNYPRGKVMGGSSVLNYMISTRGHREDYDHWERLGNPGWNFDAVMPYFLRLEDMAIPDLARDKVHHGVGGPVTISHAPYRSEPAQAFVRAAQELGYPVRDYNGADMAGFSFLQVTMRNGSRWSSNRAYLEPARRRRNLHVSKDSRATRVLVDRRTRAAVGVEFVREGAKGGKARQVVRARREVVLAAGAINSPQLLMLSGIGPREHLKSVGVAPLLDLPVGHNLMDHVAAGGVMFTVDANKSFTVNLQRVLENPALIGQYTKYRRGPITLPGGAEALGFIRARDFRGGRGGRQASNNATGGHFADVPDVELLLASSSLIDEPMLQDNFGIANDLYDKVYRPHVGTASCTVFPMLLRPKSRGRITLRSRSPMAKPLIFHNYFDDDEDLETMVDGVLAVQRLLDTKAMGDIKAKLFDVPLPGCAKFRFGTRKYWRCHIKHLPQTIYHQSGTCRMGPREDPRSVVDPRLRVIGLRGLRVADASIMPSIVSGHTNTPTYMIAEKAADMIKEDHGVLRTRTL</sequence>
<evidence type="ECO:0000256" key="3">
    <source>
        <dbReference type="PIRSR" id="PIRSR000137-2"/>
    </source>
</evidence>
<dbReference type="Gene3D" id="3.50.50.60">
    <property type="entry name" value="FAD/NAD(P)-binding domain"/>
    <property type="match status" value="1"/>
</dbReference>
<keyword evidence="3" id="KW-0274">FAD</keyword>
<dbReference type="RefSeq" id="XP_034234196.1">
    <property type="nucleotide sequence ID" value="XM_034378305.1"/>
</dbReference>
<proteinExistence type="inferred from homology"/>
<evidence type="ECO:0000256" key="2">
    <source>
        <dbReference type="PIRSR" id="PIRSR000137-1"/>
    </source>
</evidence>
<keyword evidence="6" id="KW-1185">Reference proteome</keyword>
<accession>A0A6P8YCW6</accession>
<dbReference type="InterPro" id="IPR000172">
    <property type="entry name" value="GMC_OxRdtase_N"/>
</dbReference>